<organism evidence="1 2">
    <name type="scientific">Candidatus Nitrosacidococcus tergens</name>
    <dbReference type="NCBI Taxonomy" id="553981"/>
    <lineage>
        <taxon>Bacteria</taxon>
        <taxon>Pseudomonadati</taxon>
        <taxon>Pseudomonadota</taxon>
        <taxon>Gammaproteobacteria</taxon>
        <taxon>Chromatiales</taxon>
        <taxon>Chromatiaceae</taxon>
        <taxon>Candidatus Nitrosacidococcus</taxon>
    </lineage>
</organism>
<evidence type="ECO:0000313" key="1">
    <source>
        <dbReference type="EMBL" id="CAB1277017.1"/>
    </source>
</evidence>
<evidence type="ECO:0000313" key="2">
    <source>
        <dbReference type="Proteomes" id="UP000516072"/>
    </source>
</evidence>
<protein>
    <recommendedName>
        <fullName evidence="3">Transposase</fullName>
    </recommendedName>
</protein>
<reference evidence="1 2" key="1">
    <citation type="submission" date="2020-03" db="EMBL/GenBank/DDBJ databases">
        <authorList>
            <person name="Picone N."/>
        </authorList>
    </citation>
    <scope>NUCLEOTIDE SEQUENCE [LARGE SCALE GENOMIC DNA]</scope>
    <source>
        <strain evidence="1">NSCAC1</strain>
    </source>
</reference>
<keyword evidence="2" id="KW-1185">Reference proteome</keyword>
<name>A0A7G1QBG9_9GAMM</name>
<dbReference type="Proteomes" id="UP000516072">
    <property type="component" value="Chromosome"/>
</dbReference>
<accession>A0A7G1QBG9</accession>
<sequence>MRSILTLFFDHLEVRQSLGLFVKIAIIYMAKGTEYDKEV</sequence>
<dbReference type="AlphaFoldDB" id="A0A7G1QBG9"/>
<gene>
    <name evidence="1" type="ORF">NSCAC_1460</name>
</gene>
<proteinExistence type="predicted"/>
<dbReference type="KEGG" id="ntg:NSCAC_1460"/>
<dbReference type="EMBL" id="LR778175">
    <property type="protein sequence ID" value="CAB1277017.1"/>
    <property type="molecule type" value="Genomic_DNA"/>
</dbReference>
<evidence type="ECO:0008006" key="3">
    <source>
        <dbReference type="Google" id="ProtNLM"/>
    </source>
</evidence>